<dbReference type="Proteomes" id="UP001595711">
    <property type="component" value="Unassembled WGS sequence"/>
</dbReference>
<dbReference type="RefSeq" id="WP_379724032.1">
    <property type="nucleotide sequence ID" value="NZ_JBHRYJ010000001.1"/>
</dbReference>
<name>A0ABV7VDB5_9PROT</name>
<proteinExistence type="predicted"/>
<organism evidence="1 2">
    <name type="scientific">Ferrovibrio xuzhouensis</name>
    <dbReference type="NCBI Taxonomy" id="1576914"/>
    <lineage>
        <taxon>Bacteria</taxon>
        <taxon>Pseudomonadati</taxon>
        <taxon>Pseudomonadota</taxon>
        <taxon>Alphaproteobacteria</taxon>
        <taxon>Rhodospirillales</taxon>
        <taxon>Rhodospirillaceae</taxon>
        <taxon>Ferrovibrio</taxon>
    </lineage>
</organism>
<keyword evidence="2" id="KW-1185">Reference proteome</keyword>
<protein>
    <submittedName>
        <fullName evidence="1">Uncharacterized protein</fullName>
    </submittedName>
</protein>
<accession>A0ABV7VDB5</accession>
<dbReference type="EMBL" id="JBHRYJ010000001">
    <property type="protein sequence ID" value="MFC3675444.1"/>
    <property type="molecule type" value="Genomic_DNA"/>
</dbReference>
<reference evidence="2" key="1">
    <citation type="journal article" date="2019" name="Int. J. Syst. Evol. Microbiol.">
        <title>The Global Catalogue of Microorganisms (GCM) 10K type strain sequencing project: providing services to taxonomists for standard genome sequencing and annotation.</title>
        <authorList>
            <consortium name="The Broad Institute Genomics Platform"/>
            <consortium name="The Broad Institute Genome Sequencing Center for Infectious Disease"/>
            <person name="Wu L."/>
            <person name="Ma J."/>
        </authorList>
    </citation>
    <scope>NUCLEOTIDE SEQUENCE [LARGE SCALE GENOMIC DNA]</scope>
    <source>
        <strain evidence="2">KCTC 42182</strain>
    </source>
</reference>
<evidence type="ECO:0000313" key="1">
    <source>
        <dbReference type="EMBL" id="MFC3675444.1"/>
    </source>
</evidence>
<sequence>MPPEISNQEAIEMMNRCKQEIIGMRATIDRLKPKADAYDNLVVVLSLLPRPSVGMGEDLVWIIDTRIRELTPKPAENAA</sequence>
<comment type="caution">
    <text evidence="1">The sequence shown here is derived from an EMBL/GenBank/DDBJ whole genome shotgun (WGS) entry which is preliminary data.</text>
</comment>
<gene>
    <name evidence="1" type="ORF">ACFOOQ_07810</name>
</gene>
<evidence type="ECO:0000313" key="2">
    <source>
        <dbReference type="Proteomes" id="UP001595711"/>
    </source>
</evidence>